<evidence type="ECO:0000259" key="7">
    <source>
        <dbReference type="PROSITE" id="PS51782"/>
    </source>
</evidence>
<feature type="active site" description="Proton donor/acceptor" evidence="6">
    <location>
        <position position="206"/>
    </location>
</feature>
<dbReference type="InterPro" id="IPR036779">
    <property type="entry name" value="LysM_dom_sf"/>
</dbReference>
<evidence type="ECO:0008006" key="11">
    <source>
        <dbReference type="Google" id="ProtNLM"/>
    </source>
</evidence>
<dbReference type="CDD" id="cd16913">
    <property type="entry name" value="YkuD_like"/>
    <property type="match status" value="1"/>
</dbReference>
<evidence type="ECO:0000256" key="1">
    <source>
        <dbReference type="ARBA" id="ARBA00004752"/>
    </source>
</evidence>
<keyword evidence="5 6" id="KW-0961">Cell wall biogenesis/degradation</keyword>
<dbReference type="PROSITE" id="PS52029">
    <property type="entry name" value="LD_TPASE"/>
    <property type="match status" value="1"/>
</dbReference>
<dbReference type="InterPro" id="IPR038063">
    <property type="entry name" value="Transpep_catalytic_dom"/>
</dbReference>
<dbReference type="Gene3D" id="2.40.440.10">
    <property type="entry name" value="L,D-transpeptidase catalytic domain-like"/>
    <property type="match status" value="1"/>
</dbReference>
<feature type="domain" description="L,D-TPase catalytic" evidence="8">
    <location>
        <begin position="134"/>
        <end position="256"/>
    </location>
</feature>
<dbReference type="GO" id="GO:0005576">
    <property type="term" value="C:extracellular region"/>
    <property type="evidence" value="ECO:0007669"/>
    <property type="project" value="TreeGrafter"/>
</dbReference>
<dbReference type="Proteomes" id="UP000284177">
    <property type="component" value="Unassembled WGS sequence"/>
</dbReference>
<name>A0A419SWE1_9FIRM</name>
<dbReference type="SUPFAM" id="SSF54106">
    <property type="entry name" value="LysM domain"/>
    <property type="match status" value="2"/>
</dbReference>
<comment type="pathway">
    <text evidence="1 6">Cell wall biogenesis; peptidoglycan biosynthesis.</text>
</comment>
<dbReference type="PANTHER" id="PTHR30582:SF2">
    <property type="entry name" value="L,D-TRANSPEPTIDASE YCIB-RELATED"/>
    <property type="match status" value="1"/>
</dbReference>
<dbReference type="GO" id="GO:0071972">
    <property type="term" value="F:peptidoglycan L,D-transpeptidase activity"/>
    <property type="evidence" value="ECO:0007669"/>
    <property type="project" value="TreeGrafter"/>
</dbReference>
<keyword evidence="10" id="KW-1185">Reference proteome</keyword>
<dbReference type="InterPro" id="IPR050979">
    <property type="entry name" value="LD-transpeptidase"/>
</dbReference>
<evidence type="ECO:0000256" key="5">
    <source>
        <dbReference type="ARBA" id="ARBA00023316"/>
    </source>
</evidence>
<evidence type="ECO:0000256" key="3">
    <source>
        <dbReference type="ARBA" id="ARBA00022960"/>
    </source>
</evidence>
<dbReference type="InterPro" id="IPR005490">
    <property type="entry name" value="LD_TPept_cat_dom"/>
</dbReference>
<evidence type="ECO:0000259" key="8">
    <source>
        <dbReference type="PROSITE" id="PS52029"/>
    </source>
</evidence>
<evidence type="ECO:0000256" key="6">
    <source>
        <dbReference type="PROSITE-ProRule" id="PRU01373"/>
    </source>
</evidence>
<evidence type="ECO:0000313" key="9">
    <source>
        <dbReference type="EMBL" id="RKD29548.1"/>
    </source>
</evidence>
<dbReference type="RefSeq" id="WP_120170497.1">
    <property type="nucleotide sequence ID" value="NZ_MCIB01000037.1"/>
</dbReference>
<keyword evidence="4 6" id="KW-0573">Peptidoglycan synthesis</keyword>
<gene>
    <name evidence="9" type="ORF">BET03_05680</name>
</gene>
<reference evidence="9 10" key="1">
    <citation type="submission" date="2016-08" db="EMBL/GenBank/DDBJ databases">
        <title>Novel Firmicutes and Novel Genomes.</title>
        <authorList>
            <person name="Poppleton D.I."/>
            <person name="Gribaldo S."/>
        </authorList>
    </citation>
    <scope>NUCLEOTIDE SEQUENCE [LARGE SCALE GENOMIC DNA]</scope>
    <source>
        <strain evidence="9 10">CTT3</strain>
    </source>
</reference>
<evidence type="ECO:0000256" key="4">
    <source>
        <dbReference type="ARBA" id="ARBA00022984"/>
    </source>
</evidence>
<dbReference type="PROSITE" id="PS51782">
    <property type="entry name" value="LYSM"/>
    <property type="match status" value="2"/>
</dbReference>
<feature type="domain" description="LysM" evidence="7">
    <location>
        <begin position="30"/>
        <end position="74"/>
    </location>
</feature>
<dbReference type="OrthoDB" id="177750at2"/>
<evidence type="ECO:0000256" key="2">
    <source>
        <dbReference type="ARBA" id="ARBA00022679"/>
    </source>
</evidence>
<dbReference type="GO" id="GO:0008360">
    <property type="term" value="P:regulation of cell shape"/>
    <property type="evidence" value="ECO:0007669"/>
    <property type="project" value="UniProtKB-UniRule"/>
</dbReference>
<feature type="domain" description="LysM" evidence="7">
    <location>
        <begin position="84"/>
        <end position="127"/>
    </location>
</feature>
<dbReference type="Pfam" id="PF03734">
    <property type="entry name" value="YkuD"/>
    <property type="match status" value="1"/>
</dbReference>
<dbReference type="InterPro" id="IPR018392">
    <property type="entry name" value="LysM"/>
</dbReference>
<keyword evidence="3 6" id="KW-0133">Cell shape</keyword>
<protein>
    <recommendedName>
        <fullName evidence="11">LysM domain-containing protein</fullName>
    </recommendedName>
</protein>
<proteinExistence type="predicted"/>
<dbReference type="UniPathway" id="UPA00219"/>
<accession>A0A419SWE1</accession>
<dbReference type="AlphaFoldDB" id="A0A419SWE1"/>
<dbReference type="PANTHER" id="PTHR30582">
    <property type="entry name" value="L,D-TRANSPEPTIDASE"/>
    <property type="match status" value="1"/>
</dbReference>
<dbReference type="CDD" id="cd00118">
    <property type="entry name" value="LysM"/>
    <property type="match status" value="2"/>
</dbReference>
<keyword evidence="2" id="KW-0808">Transferase</keyword>
<sequence length="257" mass="29983">MEKYKLVTIVLILIGIIFTPIISEASEIMSLYEIEKEDTLYKISNEYDVELNKLIKANNLPNPNLVYPGQKVTIPHKTLGLEKIEYIVKQGDTLYKISQKFNINIAEIKRLNNVESHIIYPGEILIITPDSKFINIDVDISEQTVRVYFEDILVKEMITSSGMIGYDTPLGNFEIQNRGEWFYSYKYQEGAKYWVSFLYWGKYLFHTVPMDKDKNIIPEEAEKLGRRASHGCLRLKVEDAKWIYDNIPIKAKVYIHK</sequence>
<feature type="active site" description="Nucleophile" evidence="6">
    <location>
        <position position="232"/>
    </location>
</feature>
<evidence type="ECO:0000313" key="10">
    <source>
        <dbReference type="Proteomes" id="UP000284177"/>
    </source>
</evidence>
<organism evidence="9 10">
    <name type="scientific">Thermohalobacter berrensis</name>
    <dbReference type="NCBI Taxonomy" id="99594"/>
    <lineage>
        <taxon>Bacteria</taxon>
        <taxon>Bacillati</taxon>
        <taxon>Bacillota</taxon>
        <taxon>Tissierellia</taxon>
        <taxon>Tissierellales</taxon>
        <taxon>Thermohalobacteraceae</taxon>
        <taxon>Thermohalobacter</taxon>
    </lineage>
</organism>
<dbReference type="SMART" id="SM00257">
    <property type="entry name" value="LysM"/>
    <property type="match status" value="2"/>
</dbReference>
<dbReference type="GO" id="GO:0016740">
    <property type="term" value="F:transferase activity"/>
    <property type="evidence" value="ECO:0007669"/>
    <property type="project" value="UniProtKB-KW"/>
</dbReference>
<comment type="caution">
    <text evidence="9">The sequence shown here is derived from an EMBL/GenBank/DDBJ whole genome shotgun (WGS) entry which is preliminary data.</text>
</comment>
<dbReference type="Gene3D" id="3.10.350.10">
    <property type="entry name" value="LysM domain"/>
    <property type="match status" value="2"/>
</dbReference>
<dbReference type="GO" id="GO:0071555">
    <property type="term" value="P:cell wall organization"/>
    <property type="evidence" value="ECO:0007669"/>
    <property type="project" value="UniProtKB-UniRule"/>
</dbReference>
<dbReference type="Pfam" id="PF01476">
    <property type="entry name" value="LysM"/>
    <property type="match status" value="2"/>
</dbReference>
<dbReference type="GO" id="GO:0018104">
    <property type="term" value="P:peptidoglycan-protein cross-linking"/>
    <property type="evidence" value="ECO:0007669"/>
    <property type="project" value="TreeGrafter"/>
</dbReference>
<dbReference type="EMBL" id="MCIB01000037">
    <property type="protein sequence ID" value="RKD29548.1"/>
    <property type="molecule type" value="Genomic_DNA"/>
</dbReference>
<dbReference type="SUPFAM" id="SSF141523">
    <property type="entry name" value="L,D-transpeptidase catalytic domain-like"/>
    <property type="match status" value="1"/>
</dbReference>